<name>A0A9X3UQB4_9HYPH</name>
<dbReference type="RefSeq" id="WP_267992851.1">
    <property type="nucleotide sequence ID" value="NZ_JAPJZI010000001.1"/>
</dbReference>
<protein>
    <submittedName>
        <fullName evidence="2">Sugar phosphate isomerase/epimerase</fullName>
    </submittedName>
</protein>
<keyword evidence="3" id="KW-1185">Reference proteome</keyword>
<dbReference type="AlphaFoldDB" id="A0A9X3UQB4"/>
<dbReference type="Proteomes" id="UP001151234">
    <property type="component" value="Unassembled WGS sequence"/>
</dbReference>
<organism evidence="2 3">
    <name type="scientific">Hoeflea prorocentri</name>
    <dbReference type="NCBI Taxonomy" id="1922333"/>
    <lineage>
        <taxon>Bacteria</taxon>
        <taxon>Pseudomonadati</taxon>
        <taxon>Pseudomonadota</taxon>
        <taxon>Alphaproteobacteria</taxon>
        <taxon>Hyphomicrobiales</taxon>
        <taxon>Rhizobiaceae</taxon>
        <taxon>Hoeflea</taxon>
    </lineage>
</organism>
<proteinExistence type="predicted"/>
<comment type="caution">
    <text evidence="2">The sequence shown here is derived from an EMBL/GenBank/DDBJ whole genome shotgun (WGS) entry which is preliminary data.</text>
</comment>
<dbReference type="SUPFAM" id="SSF51658">
    <property type="entry name" value="Xylose isomerase-like"/>
    <property type="match status" value="1"/>
</dbReference>
<dbReference type="InterPro" id="IPR050312">
    <property type="entry name" value="IolE/XylAMocC-like"/>
</dbReference>
<dbReference type="EMBL" id="JAPJZI010000001">
    <property type="protein sequence ID" value="MDA5401041.1"/>
    <property type="molecule type" value="Genomic_DNA"/>
</dbReference>
<accession>A0A9X3UQB4</accession>
<dbReference type="PANTHER" id="PTHR12110:SF53">
    <property type="entry name" value="BLR5974 PROTEIN"/>
    <property type="match status" value="1"/>
</dbReference>
<dbReference type="InterPro" id="IPR036237">
    <property type="entry name" value="Xyl_isomerase-like_sf"/>
</dbReference>
<dbReference type="PANTHER" id="PTHR12110">
    <property type="entry name" value="HYDROXYPYRUVATE ISOMERASE"/>
    <property type="match status" value="1"/>
</dbReference>
<reference evidence="2" key="1">
    <citation type="submission" date="2022-11" db="EMBL/GenBank/DDBJ databases">
        <title>Draft genome sequence of Hoeflea poritis E7-10 and Hoeflea prorocentri PM5-8, separated from scleractinian coral Porites lutea and marine dinoflagellate.</title>
        <authorList>
            <person name="Zhang G."/>
            <person name="Wei Q."/>
            <person name="Cai L."/>
        </authorList>
    </citation>
    <scope>NUCLEOTIDE SEQUENCE</scope>
    <source>
        <strain evidence="2">PM5-8</strain>
    </source>
</reference>
<feature type="domain" description="Xylose isomerase-like TIM barrel" evidence="1">
    <location>
        <begin position="54"/>
        <end position="254"/>
    </location>
</feature>
<sequence length="275" mass="30592">MEQVQKDIPVLGAALTLRTASHLKEWLFESDRDLEIQDFVLPQLLNGNWQAIAGEYKKLLDGYRGRVGIHGPFYGFDIASNDPEIQAIIEKRLLQGLSVCEALGATHMVVHSPFTLWQHNNFGDDPGSRERLIGHCHVTMKEAVRRAESIGCVLVIENVEDVDPRERGLLADSFDSEAVQISLDTGHAHSTGGAPPVDYFVEAAGHRLAHVHIQDTDAYADRHWLPGDGTISWRAFFDALRVHADNPRLIIEVGSALQERIPACVRRLESEGLAR</sequence>
<keyword evidence="2" id="KW-0413">Isomerase</keyword>
<dbReference type="Gene3D" id="3.20.20.150">
    <property type="entry name" value="Divalent-metal-dependent TIM barrel enzymes"/>
    <property type="match status" value="1"/>
</dbReference>
<gene>
    <name evidence="2" type="ORF">OQ273_20875</name>
</gene>
<dbReference type="GO" id="GO:0016853">
    <property type="term" value="F:isomerase activity"/>
    <property type="evidence" value="ECO:0007669"/>
    <property type="project" value="UniProtKB-KW"/>
</dbReference>
<evidence type="ECO:0000313" key="3">
    <source>
        <dbReference type="Proteomes" id="UP001151234"/>
    </source>
</evidence>
<evidence type="ECO:0000259" key="1">
    <source>
        <dbReference type="Pfam" id="PF01261"/>
    </source>
</evidence>
<dbReference type="Pfam" id="PF01261">
    <property type="entry name" value="AP_endonuc_2"/>
    <property type="match status" value="1"/>
</dbReference>
<evidence type="ECO:0000313" key="2">
    <source>
        <dbReference type="EMBL" id="MDA5401041.1"/>
    </source>
</evidence>
<dbReference type="InterPro" id="IPR013022">
    <property type="entry name" value="Xyl_isomerase-like_TIM-brl"/>
</dbReference>